<dbReference type="EMBL" id="BAABRO010000004">
    <property type="protein sequence ID" value="GAA5506960.1"/>
    <property type="molecule type" value="Genomic_DNA"/>
</dbReference>
<keyword evidence="2" id="KW-1185">Reference proteome</keyword>
<comment type="caution">
    <text evidence="1">The sequence shown here is derived from an EMBL/GenBank/DDBJ whole genome shotgun (WGS) entry which is preliminary data.</text>
</comment>
<dbReference type="Proteomes" id="UP001416858">
    <property type="component" value="Unassembled WGS sequence"/>
</dbReference>
<reference evidence="1 2" key="1">
    <citation type="submission" date="2024-02" db="EMBL/GenBank/DDBJ databases">
        <title>Rhodopirellula caenicola NBRC 110016.</title>
        <authorList>
            <person name="Ichikawa N."/>
            <person name="Katano-Makiyama Y."/>
            <person name="Hidaka K."/>
        </authorList>
    </citation>
    <scope>NUCLEOTIDE SEQUENCE [LARGE SCALE GENOMIC DNA]</scope>
    <source>
        <strain evidence="1 2">NBRC 110016</strain>
    </source>
</reference>
<evidence type="ECO:0000313" key="1">
    <source>
        <dbReference type="EMBL" id="GAA5506960.1"/>
    </source>
</evidence>
<dbReference type="RefSeq" id="WP_345683854.1">
    <property type="nucleotide sequence ID" value="NZ_BAABRO010000004.1"/>
</dbReference>
<proteinExistence type="predicted"/>
<gene>
    <name evidence="1" type="ORF">Rcae01_02413</name>
</gene>
<evidence type="ECO:0000313" key="2">
    <source>
        <dbReference type="Proteomes" id="UP001416858"/>
    </source>
</evidence>
<accession>A0ABP9VRN1</accession>
<sequence length="109" mass="12249">MIGTIRKLGTAFWSLVVGWYRVDRIRVSPTAGRLLSLKVGDRVVLKGELFKVMQRQIGDAADQVTYLLNHPDGDAVLQITRNGRDFDGKAELRHLDQCDEVAEDELVVL</sequence>
<evidence type="ECO:0008006" key="3">
    <source>
        <dbReference type="Google" id="ProtNLM"/>
    </source>
</evidence>
<name>A0ABP9VRN1_9BACT</name>
<organism evidence="1 2">
    <name type="scientific">Novipirellula caenicola</name>
    <dbReference type="NCBI Taxonomy" id="1536901"/>
    <lineage>
        <taxon>Bacteria</taxon>
        <taxon>Pseudomonadati</taxon>
        <taxon>Planctomycetota</taxon>
        <taxon>Planctomycetia</taxon>
        <taxon>Pirellulales</taxon>
        <taxon>Pirellulaceae</taxon>
        <taxon>Novipirellula</taxon>
    </lineage>
</organism>
<protein>
    <recommendedName>
        <fullName evidence="3">DUF5666 domain-containing protein</fullName>
    </recommendedName>
</protein>